<dbReference type="EMBL" id="CAEZXU010000002">
    <property type="protein sequence ID" value="CAB4689257.1"/>
    <property type="molecule type" value="Genomic_DNA"/>
</dbReference>
<reference evidence="7" key="1">
    <citation type="submission" date="2020-05" db="EMBL/GenBank/DDBJ databases">
        <authorList>
            <person name="Chiriac C."/>
            <person name="Salcher M."/>
            <person name="Ghai R."/>
            <person name="Kavagutti S V."/>
        </authorList>
    </citation>
    <scope>NUCLEOTIDE SEQUENCE</scope>
</reference>
<evidence type="ECO:0000313" key="2">
    <source>
        <dbReference type="EMBL" id="CAB4551488.1"/>
    </source>
</evidence>
<dbReference type="InterPro" id="IPR021456">
    <property type="entry name" value="DUF3107"/>
</dbReference>
<evidence type="ECO:0000313" key="6">
    <source>
        <dbReference type="EMBL" id="CAB4802548.1"/>
    </source>
</evidence>
<dbReference type="EMBL" id="CAFAAW010000004">
    <property type="protein sequence ID" value="CAB4802548.1"/>
    <property type="molecule type" value="Genomic_DNA"/>
</dbReference>
<proteinExistence type="predicted"/>
<evidence type="ECO:0000313" key="5">
    <source>
        <dbReference type="EMBL" id="CAB4689257.1"/>
    </source>
</evidence>
<dbReference type="EMBL" id="CAEZSY010000032">
    <property type="protein sequence ID" value="CAB4551488.1"/>
    <property type="molecule type" value="Genomic_DNA"/>
</dbReference>
<accession>A0A6J7LPK0</accession>
<dbReference type="EMBL" id="CAEZUT010000017">
    <property type="protein sequence ID" value="CAB4606006.1"/>
    <property type="molecule type" value="Genomic_DNA"/>
</dbReference>
<dbReference type="AlphaFoldDB" id="A0A6J7LPK0"/>
<evidence type="ECO:0000313" key="8">
    <source>
        <dbReference type="EMBL" id="CAB5143951.1"/>
    </source>
</evidence>
<dbReference type="EMBL" id="CAESAM010000005">
    <property type="protein sequence ID" value="CAB4332517.1"/>
    <property type="molecule type" value="Genomic_DNA"/>
</dbReference>
<evidence type="ECO:0000313" key="7">
    <source>
        <dbReference type="EMBL" id="CAB4970147.1"/>
    </source>
</evidence>
<gene>
    <name evidence="2" type="ORF">UFOPK1509_00347</name>
    <name evidence="3" type="ORF">UFOPK1854_00279</name>
    <name evidence="4" type="ORF">UFOPK2252_00588</name>
    <name evidence="5" type="ORF">UFOPK2592_00080</name>
    <name evidence="6" type="ORF">UFOPK3120_00073</name>
    <name evidence="7" type="ORF">UFOPK3935_00030</name>
    <name evidence="1" type="ORF">UFOPK4171_00104</name>
    <name evidence="8" type="ORF">UFOPK4442_00229</name>
</gene>
<name>A0A6J7LPK0_9ZZZZ</name>
<dbReference type="EMBL" id="CAEZWN010000044">
    <property type="protein sequence ID" value="CAB4655185.1"/>
    <property type="molecule type" value="Genomic_DNA"/>
</dbReference>
<dbReference type="EMBL" id="CAFBOH010000001">
    <property type="protein sequence ID" value="CAB4970147.1"/>
    <property type="molecule type" value="Genomic_DNA"/>
</dbReference>
<dbReference type="Pfam" id="PF11305">
    <property type="entry name" value="DUF3107"/>
    <property type="match status" value="1"/>
</dbReference>
<evidence type="ECO:0000313" key="1">
    <source>
        <dbReference type="EMBL" id="CAB4332517.1"/>
    </source>
</evidence>
<protein>
    <submittedName>
        <fullName evidence="7">Unannotated protein</fullName>
    </submittedName>
</protein>
<organism evidence="7">
    <name type="scientific">freshwater metagenome</name>
    <dbReference type="NCBI Taxonomy" id="449393"/>
    <lineage>
        <taxon>unclassified sequences</taxon>
        <taxon>metagenomes</taxon>
        <taxon>ecological metagenomes</taxon>
    </lineage>
</organism>
<sequence>MATAAKKSSAHTEVKIGISDSTHELNLECASSQAEVVAAVNAAIKASAVLSLSDTKGREILVPHNKINYVEVGESSERRVGFATE</sequence>
<evidence type="ECO:0000313" key="3">
    <source>
        <dbReference type="EMBL" id="CAB4606006.1"/>
    </source>
</evidence>
<evidence type="ECO:0000313" key="4">
    <source>
        <dbReference type="EMBL" id="CAB4655185.1"/>
    </source>
</evidence>
<dbReference type="EMBL" id="CAFBSA010000022">
    <property type="protein sequence ID" value="CAB5143951.1"/>
    <property type="molecule type" value="Genomic_DNA"/>
</dbReference>